<evidence type="ECO:0000313" key="2">
    <source>
        <dbReference type="Proteomes" id="UP000248544"/>
    </source>
</evidence>
<dbReference type="InterPro" id="IPR025329">
    <property type="entry name" value="DUF4235"/>
</dbReference>
<dbReference type="Pfam" id="PF14019">
    <property type="entry name" value="DUF4235"/>
    <property type="match status" value="1"/>
</dbReference>
<accession>A0A2W2HMY2</accession>
<reference evidence="1 2" key="1">
    <citation type="submission" date="2018-01" db="EMBL/GenBank/DDBJ databases">
        <title>Draft genome sequence of Sphaerisporangium sp. 7K107.</title>
        <authorList>
            <person name="Sahin N."/>
            <person name="Saygin H."/>
            <person name="Ay H."/>
        </authorList>
    </citation>
    <scope>NUCLEOTIDE SEQUENCE [LARGE SCALE GENOMIC DNA]</scope>
    <source>
        <strain evidence="1 2">7K107</strain>
    </source>
</reference>
<name>A0A2W2HMY2_9ACTN</name>
<protein>
    <recommendedName>
        <fullName evidence="3">DUF4235 domain-containing protein</fullName>
    </recommendedName>
</protein>
<dbReference type="EMBL" id="POUA01000048">
    <property type="protein sequence ID" value="PZG51088.1"/>
    <property type="molecule type" value="Genomic_DNA"/>
</dbReference>
<organism evidence="1 2">
    <name type="scientific">Spongiactinospora gelatinilytica</name>
    <dbReference type="NCBI Taxonomy" id="2666298"/>
    <lineage>
        <taxon>Bacteria</taxon>
        <taxon>Bacillati</taxon>
        <taxon>Actinomycetota</taxon>
        <taxon>Actinomycetes</taxon>
        <taxon>Streptosporangiales</taxon>
        <taxon>Streptosporangiaceae</taxon>
        <taxon>Spongiactinospora</taxon>
    </lineage>
</organism>
<dbReference type="Proteomes" id="UP000248544">
    <property type="component" value="Unassembled WGS sequence"/>
</dbReference>
<comment type="caution">
    <text evidence="1">The sequence shown here is derived from an EMBL/GenBank/DDBJ whole genome shotgun (WGS) entry which is preliminary data.</text>
</comment>
<evidence type="ECO:0000313" key="1">
    <source>
        <dbReference type="EMBL" id="PZG51088.1"/>
    </source>
</evidence>
<evidence type="ECO:0008006" key="3">
    <source>
        <dbReference type="Google" id="ProtNLM"/>
    </source>
</evidence>
<keyword evidence="2" id="KW-1185">Reference proteome</keyword>
<dbReference type="RefSeq" id="WP_111166636.1">
    <property type="nucleotide sequence ID" value="NZ_POUA01000048.1"/>
</dbReference>
<sequence length="86" mass="9004">MMGKLLSALAGMASGLVSGLLFKQVWKLTAGESDAPVAADLDRRWREVMIAAAVQGAIFGLVKAATQRAAARSAHHRPPRPRPGAA</sequence>
<dbReference type="AlphaFoldDB" id="A0A2W2HMY2"/>
<gene>
    <name evidence="1" type="ORF">C1I98_09085</name>
</gene>
<proteinExistence type="predicted"/>